<feature type="region of interest" description="Disordered" evidence="1">
    <location>
        <begin position="327"/>
        <end position="353"/>
    </location>
</feature>
<feature type="region of interest" description="Disordered" evidence="1">
    <location>
        <begin position="216"/>
        <end position="235"/>
    </location>
</feature>
<evidence type="ECO:0000256" key="1">
    <source>
        <dbReference type="SAM" id="MobiDB-lite"/>
    </source>
</evidence>
<name>A0A1J4MIE0_9CRYT</name>
<sequence>MTRELMNKHKRIFFHKSVLLVCLILIIPFNLNTPTQEMFLQYEYSFSNIRDNYTRIEVVRGSESVRKMREALQMSIFTYFIAQKRLSDIRVSGFGLDSNEYLFAEEYYRRALNNLKIAKDNWENSIKTSPIFSCSNEHIGGNGSRGINYDLNSLFLLPRGYSGDRGVDFQMDIYEDVDPSYLPPPPQKKLNKDIINNLNLGFKFENLPAKLSKSINDRENSKKQNRFGNRGSQIKNIPKSIPTLKNFSFNTNKYSDDFYSIDKIMGNPEHDYSSGKTDELLNDISPSIKFGNFDFQNSKDLLNSKDPLNSKELLNLKLEKKPNLLNKSLKTNDTLKKPNKNEKSKIERSRGVLEREPEIPTDIAVQIEKKLGGPLKFIDVSLKDLSKNKNCKNLFMQYIRVTLTCIQLYESKSSFEELFQCSKKQIDLNFRLLQKLKKLNINYTFHNNDVSYIKNKYKIKSIKKPANFRKVKENEEFFNLLVSNGIFNSNNSSNTTDISTKNMLVDDQLKNFDDKLNFEIVSESFHEPKCVPSYLESYMKRYGFTKNEYFTNPTLSKAVNYLAALEAEFIHLTENNQRVEHDKLYTYKMLTDLIPREIINQRAQKPLCDKEEKN</sequence>
<accession>A0A1J4MIE0</accession>
<evidence type="ECO:0000313" key="3">
    <source>
        <dbReference type="EMBL" id="OII73993.1"/>
    </source>
</evidence>
<organism evidence="3 4">
    <name type="scientific">Cryptosporidium ubiquitum</name>
    <dbReference type="NCBI Taxonomy" id="857276"/>
    <lineage>
        <taxon>Eukaryota</taxon>
        <taxon>Sar</taxon>
        <taxon>Alveolata</taxon>
        <taxon>Apicomplexa</taxon>
        <taxon>Conoidasida</taxon>
        <taxon>Coccidia</taxon>
        <taxon>Eucoccidiorida</taxon>
        <taxon>Eimeriorina</taxon>
        <taxon>Cryptosporidiidae</taxon>
        <taxon>Cryptosporidium</taxon>
    </lineage>
</organism>
<evidence type="ECO:0000256" key="2">
    <source>
        <dbReference type="SAM" id="Phobius"/>
    </source>
</evidence>
<proteinExistence type="predicted"/>
<dbReference type="AlphaFoldDB" id="A0A1J4MIE0"/>
<dbReference type="Proteomes" id="UP000186176">
    <property type="component" value="Unassembled WGS sequence"/>
</dbReference>
<gene>
    <name evidence="3" type="ORF">cubi_02795</name>
</gene>
<dbReference type="OrthoDB" id="340238at2759"/>
<keyword evidence="2" id="KW-1133">Transmembrane helix</keyword>
<feature type="transmembrane region" description="Helical" evidence="2">
    <location>
        <begin position="12"/>
        <end position="31"/>
    </location>
</feature>
<protein>
    <submittedName>
        <fullName evidence="3">Uncharacterized protein</fullName>
    </submittedName>
</protein>
<comment type="caution">
    <text evidence="3">The sequence shown here is derived from an EMBL/GenBank/DDBJ whole genome shotgun (WGS) entry which is preliminary data.</text>
</comment>
<dbReference type="RefSeq" id="XP_028875213.1">
    <property type="nucleotide sequence ID" value="XM_029019806.1"/>
</dbReference>
<reference evidence="3 4" key="1">
    <citation type="submission" date="2016-10" db="EMBL/GenBank/DDBJ databases">
        <title>Reductive evolution of mitochondrial metabolism and differential evolution of invasion-related proteins in Cryptosporidium.</title>
        <authorList>
            <person name="Liu S."/>
            <person name="Roellig D.M."/>
            <person name="Guo Y."/>
            <person name="Li N."/>
            <person name="Frace M.A."/>
            <person name="Tang K."/>
            <person name="Zhang L."/>
            <person name="Feng Y."/>
            <person name="Xiao L."/>
        </authorList>
    </citation>
    <scope>NUCLEOTIDE SEQUENCE [LARGE SCALE GENOMIC DNA]</scope>
    <source>
        <strain evidence="3">39726</strain>
    </source>
</reference>
<keyword evidence="2" id="KW-0812">Transmembrane</keyword>
<evidence type="ECO:0000313" key="4">
    <source>
        <dbReference type="Proteomes" id="UP000186176"/>
    </source>
</evidence>
<keyword evidence="2" id="KW-0472">Membrane</keyword>
<dbReference type="GeneID" id="39979585"/>
<feature type="compositionally biased region" description="Basic and acidic residues" evidence="1">
    <location>
        <begin position="333"/>
        <end position="353"/>
    </location>
</feature>
<feature type="compositionally biased region" description="Polar residues" evidence="1">
    <location>
        <begin position="226"/>
        <end position="235"/>
    </location>
</feature>
<dbReference type="VEuPathDB" id="CryptoDB:cubi_02795"/>
<dbReference type="EMBL" id="LRBP01000013">
    <property type="protein sequence ID" value="OII73993.1"/>
    <property type="molecule type" value="Genomic_DNA"/>
</dbReference>
<keyword evidence="4" id="KW-1185">Reference proteome</keyword>